<dbReference type="PANTHER" id="PTHR23076:SF97">
    <property type="entry name" value="ATP-DEPENDENT ZINC METALLOPROTEASE YME1L1"/>
    <property type="match status" value="1"/>
</dbReference>
<dbReference type="Gene3D" id="3.40.50.300">
    <property type="entry name" value="P-loop containing nucleotide triphosphate hydrolases"/>
    <property type="match status" value="1"/>
</dbReference>
<dbReference type="Pfam" id="PF00004">
    <property type="entry name" value="AAA"/>
    <property type="match status" value="1"/>
</dbReference>
<dbReference type="GO" id="GO:0006508">
    <property type="term" value="P:proteolysis"/>
    <property type="evidence" value="ECO:0007669"/>
    <property type="project" value="InterPro"/>
</dbReference>
<gene>
    <name evidence="3" type="ORF">FHS87_004509</name>
</gene>
<dbReference type="SMART" id="SM00382">
    <property type="entry name" value="AAA"/>
    <property type="match status" value="1"/>
</dbReference>
<dbReference type="InterPro" id="IPR003593">
    <property type="entry name" value="AAA+_ATPase"/>
</dbReference>
<accession>A0A840Y5L6</accession>
<dbReference type="GO" id="GO:0016887">
    <property type="term" value="F:ATP hydrolysis activity"/>
    <property type="evidence" value="ECO:0007669"/>
    <property type="project" value="InterPro"/>
</dbReference>
<dbReference type="InterPro" id="IPR003959">
    <property type="entry name" value="ATPase_AAA_core"/>
</dbReference>
<reference evidence="3 4" key="1">
    <citation type="submission" date="2020-08" db="EMBL/GenBank/DDBJ databases">
        <title>Genomic Encyclopedia of Type Strains, Phase IV (KMG-IV): sequencing the most valuable type-strain genomes for metagenomic binning, comparative biology and taxonomic classification.</title>
        <authorList>
            <person name="Goeker M."/>
        </authorList>
    </citation>
    <scope>NUCLEOTIDE SEQUENCE [LARGE SCALE GENOMIC DNA]</scope>
    <source>
        <strain evidence="3 4">DSM 25622</strain>
    </source>
</reference>
<dbReference type="GO" id="GO:0005886">
    <property type="term" value="C:plasma membrane"/>
    <property type="evidence" value="ECO:0007669"/>
    <property type="project" value="TreeGrafter"/>
</dbReference>
<keyword evidence="4" id="KW-1185">Reference proteome</keyword>
<evidence type="ECO:0000313" key="4">
    <source>
        <dbReference type="Proteomes" id="UP000580654"/>
    </source>
</evidence>
<feature type="compositionally biased region" description="Acidic residues" evidence="1">
    <location>
        <begin position="9"/>
        <end position="20"/>
    </location>
</feature>
<feature type="domain" description="AAA+ ATPase" evidence="2">
    <location>
        <begin position="228"/>
        <end position="368"/>
    </location>
</feature>
<dbReference type="SUPFAM" id="SSF52540">
    <property type="entry name" value="P-loop containing nucleoside triphosphate hydrolases"/>
    <property type="match status" value="1"/>
</dbReference>
<dbReference type="Pfam" id="PF01434">
    <property type="entry name" value="Peptidase_M41"/>
    <property type="match status" value="1"/>
</dbReference>
<dbReference type="EMBL" id="JACIJD010000043">
    <property type="protein sequence ID" value="MBB5696438.1"/>
    <property type="molecule type" value="Genomic_DNA"/>
</dbReference>
<comment type="caution">
    <text evidence="3">The sequence shown here is derived from an EMBL/GenBank/DDBJ whole genome shotgun (WGS) entry which is preliminary data.</text>
</comment>
<dbReference type="GO" id="GO:0004176">
    <property type="term" value="F:ATP-dependent peptidase activity"/>
    <property type="evidence" value="ECO:0007669"/>
    <property type="project" value="InterPro"/>
</dbReference>
<proteinExistence type="predicted"/>
<dbReference type="InterPro" id="IPR027417">
    <property type="entry name" value="P-loop_NTPase"/>
</dbReference>
<dbReference type="GO" id="GO:0030163">
    <property type="term" value="P:protein catabolic process"/>
    <property type="evidence" value="ECO:0007669"/>
    <property type="project" value="TreeGrafter"/>
</dbReference>
<dbReference type="GO" id="GO:0005524">
    <property type="term" value="F:ATP binding"/>
    <property type="evidence" value="ECO:0007669"/>
    <property type="project" value="InterPro"/>
</dbReference>
<dbReference type="Gene3D" id="1.10.8.60">
    <property type="match status" value="1"/>
</dbReference>
<dbReference type="CDD" id="cd19481">
    <property type="entry name" value="RecA-like_protease"/>
    <property type="match status" value="1"/>
</dbReference>
<dbReference type="PANTHER" id="PTHR23076">
    <property type="entry name" value="METALLOPROTEASE M41 FTSH"/>
    <property type="match status" value="1"/>
</dbReference>
<organism evidence="3 4">
    <name type="scientific">Muricoccus pecuniae</name>
    <dbReference type="NCBI Taxonomy" id="693023"/>
    <lineage>
        <taxon>Bacteria</taxon>
        <taxon>Pseudomonadati</taxon>
        <taxon>Pseudomonadota</taxon>
        <taxon>Alphaproteobacteria</taxon>
        <taxon>Acetobacterales</taxon>
        <taxon>Roseomonadaceae</taxon>
        <taxon>Muricoccus</taxon>
    </lineage>
</organism>
<dbReference type="InterPro" id="IPR037219">
    <property type="entry name" value="Peptidase_M41-like"/>
</dbReference>
<dbReference type="Proteomes" id="UP000580654">
    <property type="component" value="Unassembled WGS sequence"/>
</dbReference>
<feature type="region of interest" description="Disordered" evidence="1">
    <location>
        <begin position="1"/>
        <end position="21"/>
    </location>
</feature>
<evidence type="ECO:0000256" key="1">
    <source>
        <dbReference type="SAM" id="MobiDB-lite"/>
    </source>
</evidence>
<dbReference type="InterPro" id="IPR000642">
    <property type="entry name" value="Peptidase_M41"/>
</dbReference>
<protein>
    <submittedName>
        <fullName evidence="3">DNA polymerase III delta prime subunit</fullName>
    </submittedName>
</protein>
<evidence type="ECO:0000259" key="2">
    <source>
        <dbReference type="SMART" id="SM00382"/>
    </source>
</evidence>
<name>A0A840Y5L6_9PROT</name>
<sequence length="632" mass="66449">MPDTGFEFMGEDASEEDEQPQDAARAAARELIRRVLSEHGGVDTVRGRLLVVEAAQAWLDPVATVVGDEDALVLTADHKMLATEANRTVRNAQNALQRGRTVYVLTHDPSLVPPDVLSGADHRVVLGDVDARALSAAARAACNEEITISDEPPVGISPGMLRTAQRAGQGAQAYVARVLAVATAAQATASPGPGLDGLHGMDKAVAWGRALARDLRAYREGKLAWSAVDRGCVLSGPPGVGKTTFVKRLAAECGVPLIATSYGDWQSHGGGYLGDVIKALREAFRRARAQTPCILFIDELDSVQARGRGARHDDWWTAVINALLAELDGAVGREGVLAIGASNHVERIDPAIRRSGRLDREIAIQLPDTDALSRILRAYLGTSLDGVDLGPVAIRALGGSGADCERWVRGARRRARHEGREVSLGDLLAEIGGGEGSELPAAYRERVAIHEAGHVVAYAVLGIARVLSANLHAEGGLAGSVQIAQAEPTAIVPDEIRARLVACLAGRAAEEVLLGSVSGGSGGSEGSDLAEATHLAALAEFSLGLGTGLVWYGAVSRAEVGGVLLRRPDLAGQVEARVHEAYRGALDLLHEHRLAVTQVASALVTQGALDGEQLRKIVEATIREQEPSQAMC</sequence>
<dbReference type="SUPFAM" id="SSF140990">
    <property type="entry name" value="FtsH protease domain-like"/>
    <property type="match status" value="1"/>
</dbReference>
<evidence type="ECO:0000313" key="3">
    <source>
        <dbReference type="EMBL" id="MBB5696438.1"/>
    </source>
</evidence>
<dbReference type="GO" id="GO:0004222">
    <property type="term" value="F:metalloendopeptidase activity"/>
    <property type="evidence" value="ECO:0007669"/>
    <property type="project" value="InterPro"/>
</dbReference>
<dbReference type="AlphaFoldDB" id="A0A840Y5L6"/>
<dbReference type="Gene3D" id="1.20.58.760">
    <property type="entry name" value="Peptidase M41"/>
    <property type="match status" value="1"/>
</dbReference>